<dbReference type="Gene3D" id="4.10.280.10">
    <property type="entry name" value="Helix-loop-helix DNA-binding domain"/>
    <property type="match status" value="1"/>
</dbReference>
<evidence type="ECO:0000313" key="2">
    <source>
        <dbReference type="EMBL" id="QIB27336.1"/>
    </source>
</evidence>
<dbReference type="GO" id="GO:0043937">
    <property type="term" value="P:regulation of sporulation"/>
    <property type="evidence" value="ECO:0007669"/>
    <property type="project" value="InterPro"/>
</dbReference>
<proteinExistence type="predicted"/>
<evidence type="ECO:0000256" key="1">
    <source>
        <dbReference type="SAM" id="Coils"/>
    </source>
</evidence>
<dbReference type="InterPro" id="IPR037208">
    <property type="entry name" value="Spo0E-like_sf"/>
</dbReference>
<dbReference type="EMBL" id="CP048617">
    <property type="protein sequence ID" value="QIB27336.1"/>
    <property type="molecule type" value="Genomic_DNA"/>
</dbReference>
<accession>A0A6P1YHF0</accession>
<gene>
    <name evidence="2" type="ORF">G3A45_08545</name>
</gene>
<dbReference type="SUPFAM" id="SSF140500">
    <property type="entry name" value="BAS1536-like"/>
    <property type="match status" value="1"/>
</dbReference>
<feature type="coiled-coil region" evidence="1">
    <location>
        <begin position="3"/>
        <end position="34"/>
    </location>
</feature>
<dbReference type="Pfam" id="PF09388">
    <property type="entry name" value="SpoOE-like"/>
    <property type="match status" value="1"/>
</dbReference>
<dbReference type="GO" id="GO:0046983">
    <property type="term" value="F:protein dimerization activity"/>
    <property type="evidence" value="ECO:0007669"/>
    <property type="project" value="InterPro"/>
</dbReference>
<dbReference type="KEGG" id="cazo:G3A45_08545"/>
<protein>
    <submittedName>
        <fullName evidence="2">Aspartyl-phosphate phosphatase Spo0E family protein</fullName>
    </submittedName>
</protein>
<evidence type="ECO:0000313" key="3">
    <source>
        <dbReference type="Proteomes" id="UP000464452"/>
    </source>
</evidence>
<dbReference type="RefSeq" id="WP_163235187.1">
    <property type="nucleotide sequence ID" value="NZ_CP048617.1"/>
</dbReference>
<dbReference type="AlphaFoldDB" id="A0A6P1YHF0"/>
<reference evidence="2 3" key="1">
    <citation type="submission" date="2020-02" db="EMBL/GenBank/DDBJ databases">
        <title>Thermophilic hydrogen producing bacteria, Caloranaerobacter azorensis.</title>
        <authorList>
            <person name="Baek K."/>
        </authorList>
    </citation>
    <scope>NUCLEOTIDE SEQUENCE [LARGE SCALE GENOMIC DNA]</scope>
    <source>
        <strain evidence="2 3">T3-1</strain>
    </source>
</reference>
<sequence length="58" mass="7107">MDYNINREELKNMIEEKRKELNELLSKKNIDKNRALKLSIQLDELIYKYYCIDGDKNR</sequence>
<name>A0A6P1YHF0_9FIRM</name>
<dbReference type="InterPro" id="IPR036638">
    <property type="entry name" value="HLH_DNA-bd_sf"/>
</dbReference>
<dbReference type="InterPro" id="IPR018540">
    <property type="entry name" value="Spo0E-like"/>
</dbReference>
<organism evidence="2 3">
    <name type="scientific">Caloranaerobacter azorensis</name>
    <dbReference type="NCBI Taxonomy" id="116090"/>
    <lineage>
        <taxon>Bacteria</taxon>
        <taxon>Bacillati</taxon>
        <taxon>Bacillota</taxon>
        <taxon>Tissierellia</taxon>
        <taxon>Tissierellales</taxon>
        <taxon>Thermohalobacteraceae</taxon>
        <taxon>Caloranaerobacter</taxon>
    </lineage>
</organism>
<keyword evidence="1" id="KW-0175">Coiled coil</keyword>
<dbReference type="Proteomes" id="UP000464452">
    <property type="component" value="Chromosome"/>
</dbReference>